<organism evidence="1">
    <name type="scientific">viral metagenome</name>
    <dbReference type="NCBI Taxonomy" id="1070528"/>
    <lineage>
        <taxon>unclassified sequences</taxon>
        <taxon>metagenomes</taxon>
        <taxon>organismal metagenomes</taxon>
    </lineage>
</organism>
<accession>A0A6M3IV29</accession>
<dbReference type="SUPFAM" id="SSF52309">
    <property type="entry name" value="N-(deoxy)ribosyltransferase-like"/>
    <property type="match status" value="1"/>
</dbReference>
<evidence type="ECO:0000313" key="1">
    <source>
        <dbReference type="EMBL" id="QJA61396.1"/>
    </source>
</evidence>
<dbReference type="Gene3D" id="3.40.50.450">
    <property type="match status" value="1"/>
</dbReference>
<evidence type="ECO:0000313" key="2">
    <source>
        <dbReference type="EMBL" id="QJA77135.1"/>
    </source>
</evidence>
<reference evidence="1" key="1">
    <citation type="submission" date="2020-03" db="EMBL/GenBank/DDBJ databases">
        <title>The deep terrestrial virosphere.</title>
        <authorList>
            <person name="Holmfeldt K."/>
            <person name="Nilsson E."/>
            <person name="Simone D."/>
            <person name="Lopez-Fernandez M."/>
            <person name="Wu X."/>
            <person name="de Brujin I."/>
            <person name="Lundin D."/>
            <person name="Andersson A."/>
            <person name="Bertilsson S."/>
            <person name="Dopson M."/>
        </authorList>
    </citation>
    <scope>NUCLEOTIDE SEQUENCE</scope>
    <source>
        <strain evidence="2">MM415A01359</strain>
        <strain evidence="1">MM415B00949</strain>
    </source>
</reference>
<name>A0A6M3IV29_9ZZZZ</name>
<sequence length="156" mass="17791">MVKEYEVYLAGRIANLSYDEAMASRDKLIKKLNEVGIKCRTPMRGKQHLEDMQKLTADAFKNGLTINEVIQRDISDVEKVNAVVVLTGDDASWGTAGEFYWATWLSHTPTLVIAKNYVGGWLERYATRIVPDFDSAVQVLLHWKKYWNGEGVHDTR</sequence>
<dbReference type="AlphaFoldDB" id="A0A6M3IV29"/>
<gene>
    <name evidence="2" type="ORF">MM415A01359_0006</name>
    <name evidence="1" type="ORF">MM415B00949_0020</name>
</gene>
<proteinExistence type="predicted"/>
<dbReference type="EMBL" id="MT142265">
    <property type="protein sequence ID" value="QJA77135.1"/>
    <property type="molecule type" value="Genomic_DNA"/>
</dbReference>
<protein>
    <recommendedName>
        <fullName evidence="3">Nucleoside 2-deoxyribosyltransferase</fullName>
    </recommendedName>
</protein>
<dbReference type="EMBL" id="MT141440">
    <property type="protein sequence ID" value="QJA61396.1"/>
    <property type="molecule type" value="Genomic_DNA"/>
</dbReference>
<evidence type="ECO:0008006" key="3">
    <source>
        <dbReference type="Google" id="ProtNLM"/>
    </source>
</evidence>